<evidence type="ECO:0000313" key="2">
    <source>
        <dbReference type="EMBL" id="KUG14117.1"/>
    </source>
</evidence>
<feature type="domain" description="Putative auto-transporter adhesin head GIN" evidence="1">
    <location>
        <begin position="42"/>
        <end position="223"/>
    </location>
</feature>
<sequence>MRSAIIPAALVLLLLTAGCTSLREPCAEGSGTIVTEERIPGDFHAIRLTMPADLILIPGDAPRVRIETDDTIIPVISTNARDGVLTIATTRLCVRPTGKTRVTVTYRSLDEVAILGTGDVTGEGVITAETVKLSITGAGSMDLAVAARSLATTITGMGTVNLSGTATDHTLTIPGAGTVYAARLDTGNTTVEITGSGNANVHARDTLSVRITGNGNVQYSGNPRSVQQSVTGIGSVKPAG</sequence>
<organism evidence="2">
    <name type="scientific">hydrocarbon metagenome</name>
    <dbReference type="NCBI Taxonomy" id="938273"/>
    <lineage>
        <taxon>unclassified sequences</taxon>
        <taxon>metagenomes</taxon>
        <taxon>ecological metagenomes</taxon>
    </lineage>
</organism>
<dbReference type="EMBL" id="LNQE01001700">
    <property type="protein sequence ID" value="KUG14117.1"/>
    <property type="molecule type" value="Genomic_DNA"/>
</dbReference>
<comment type="caution">
    <text evidence="2">The sequence shown here is derived from an EMBL/GenBank/DDBJ whole genome shotgun (WGS) entry which is preliminary data.</text>
</comment>
<dbReference type="PANTHER" id="PTHR39200:SF1">
    <property type="entry name" value="AUTO-TRANSPORTER ADHESIN HEAD GIN DOMAIN-CONTAINING PROTEIN-RELATED"/>
    <property type="match status" value="1"/>
</dbReference>
<dbReference type="AlphaFoldDB" id="A0A0W8EZQ0"/>
<accession>A0A0W8EZQ0</accession>
<dbReference type="InterPro" id="IPR021255">
    <property type="entry name" value="DUF2807"/>
</dbReference>
<dbReference type="PROSITE" id="PS51257">
    <property type="entry name" value="PROKAR_LIPOPROTEIN"/>
    <property type="match status" value="1"/>
</dbReference>
<dbReference type="Pfam" id="PF10988">
    <property type="entry name" value="DUF2807"/>
    <property type="match status" value="1"/>
</dbReference>
<gene>
    <name evidence="2" type="ORF">ASZ90_016248</name>
</gene>
<name>A0A0W8EZQ0_9ZZZZ</name>
<evidence type="ECO:0000259" key="1">
    <source>
        <dbReference type="Pfam" id="PF10988"/>
    </source>
</evidence>
<dbReference type="PANTHER" id="PTHR39200">
    <property type="entry name" value="HYPOTHETICAL EXPORTED PROTEIN"/>
    <property type="match status" value="1"/>
</dbReference>
<reference evidence="2" key="1">
    <citation type="journal article" date="2015" name="Proc. Natl. Acad. Sci. U.S.A.">
        <title>Networks of energetic and metabolic interactions define dynamics in microbial communities.</title>
        <authorList>
            <person name="Embree M."/>
            <person name="Liu J.K."/>
            <person name="Al-Bassam M.M."/>
            <person name="Zengler K."/>
        </authorList>
    </citation>
    <scope>NUCLEOTIDE SEQUENCE</scope>
</reference>
<protein>
    <recommendedName>
        <fullName evidence="1">Putative auto-transporter adhesin head GIN domain-containing protein</fullName>
    </recommendedName>
</protein>
<proteinExistence type="predicted"/>
<dbReference type="Gene3D" id="2.160.20.120">
    <property type="match status" value="1"/>
</dbReference>